<dbReference type="EMBL" id="JAVDXV010000004">
    <property type="protein sequence ID" value="MDR7333240.1"/>
    <property type="molecule type" value="Genomic_DNA"/>
</dbReference>
<comment type="caution">
    <text evidence="1">The sequence shown here is derived from an EMBL/GenBank/DDBJ whole genome shotgun (WGS) entry which is preliminary data.</text>
</comment>
<reference evidence="1 2" key="1">
    <citation type="submission" date="2023-07" db="EMBL/GenBank/DDBJ databases">
        <title>Sorghum-associated microbial communities from plants grown in Nebraska, USA.</title>
        <authorList>
            <person name="Schachtman D."/>
        </authorList>
    </citation>
    <scope>NUCLEOTIDE SEQUENCE [LARGE SCALE GENOMIC DNA]</scope>
    <source>
        <strain evidence="1 2">BE316</strain>
    </source>
</reference>
<evidence type="ECO:0000313" key="2">
    <source>
        <dbReference type="Proteomes" id="UP001180825"/>
    </source>
</evidence>
<organism evidence="1 2">
    <name type="scientific">Roseateles asaccharophilus</name>
    <dbReference type="NCBI Taxonomy" id="582607"/>
    <lineage>
        <taxon>Bacteria</taxon>
        <taxon>Pseudomonadati</taxon>
        <taxon>Pseudomonadota</taxon>
        <taxon>Betaproteobacteria</taxon>
        <taxon>Burkholderiales</taxon>
        <taxon>Sphaerotilaceae</taxon>
        <taxon>Roseateles</taxon>
    </lineage>
</organism>
<protein>
    <recommendedName>
        <fullName evidence="3">Nucleotidyltransferase family protein</fullName>
    </recommendedName>
</protein>
<dbReference type="InterPro" id="IPR039498">
    <property type="entry name" value="NTP_transf_5"/>
</dbReference>
<dbReference type="Proteomes" id="UP001180825">
    <property type="component" value="Unassembled WGS sequence"/>
</dbReference>
<dbReference type="Pfam" id="PF14907">
    <property type="entry name" value="NTP_transf_5"/>
    <property type="match status" value="1"/>
</dbReference>
<evidence type="ECO:0000313" key="1">
    <source>
        <dbReference type="EMBL" id="MDR7333240.1"/>
    </source>
</evidence>
<dbReference type="RefSeq" id="WP_310328709.1">
    <property type="nucleotide sequence ID" value="NZ_JAVDXV010000004.1"/>
</dbReference>
<proteinExistence type="predicted"/>
<keyword evidence="2" id="KW-1185">Reference proteome</keyword>
<sequence length="366" mass="40524">MSYARKSRILLLRVLREPEHAQALSIARWSELVATARDANLLGALAERLASAGVHACAPAQLHLQGVQQLGERQHLSIRWEAHQLQAALSALDIPVVLLKGSAYVMAYPEIGRGRLFGDVDILVPRAALGDVESRLMLHGWASAKSDAYDQRYYREWMHELPPMSHVRRGTVLDVHHNILPLTSRNAPNPATIIARSQPLAGLPALRVPCPEDLLVHCLTHLLHDGELNNGLRDLHDADLMLRRFAAEPGFWARLQSVATGNDLAAPVALGLRLLERLFGTPMPQTLAAELESSFGAKPWTRWLGSYETALLEPFAGRASLRAAIARQLIYVRSHSLRMPLGLLARHLARKAWMKRRSATAEAEQG</sequence>
<accession>A0ABU2A7R6</accession>
<name>A0ABU2A7R6_9BURK</name>
<evidence type="ECO:0008006" key="3">
    <source>
        <dbReference type="Google" id="ProtNLM"/>
    </source>
</evidence>
<gene>
    <name evidence="1" type="ORF">J2X21_002374</name>
</gene>